<dbReference type="GO" id="GO:0102208">
    <property type="term" value="F:2-polyprenyl-6-hydroxyphenol methylase activity"/>
    <property type="evidence" value="ECO:0007669"/>
    <property type="project" value="UniProtKB-EC"/>
</dbReference>
<evidence type="ECO:0000256" key="3">
    <source>
        <dbReference type="ARBA" id="ARBA00022691"/>
    </source>
</evidence>
<feature type="domain" description="Methyltransferase" evidence="4">
    <location>
        <begin position="48"/>
        <end position="156"/>
    </location>
</feature>
<dbReference type="PANTHER" id="PTHR43464">
    <property type="entry name" value="METHYLTRANSFERASE"/>
    <property type="match status" value="1"/>
</dbReference>
<evidence type="ECO:0000313" key="6">
    <source>
        <dbReference type="Proteomes" id="UP001596018"/>
    </source>
</evidence>
<dbReference type="RefSeq" id="WP_377340585.1">
    <property type="nucleotide sequence ID" value="NZ_JALBWS010000013.1"/>
</dbReference>
<keyword evidence="2 5" id="KW-0808">Transferase</keyword>
<dbReference type="EMBL" id="JBHSMM010000002">
    <property type="protein sequence ID" value="MFC5440434.1"/>
    <property type="molecule type" value="Genomic_DNA"/>
</dbReference>
<keyword evidence="6" id="KW-1185">Reference proteome</keyword>
<dbReference type="InterPro" id="IPR029063">
    <property type="entry name" value="SAM-dependent_MTases_sf"/>
</dbReference>
<evidence type="ECO:0000259" key="4">
    <source>
        <dbReference type="Pfam" id="PF13847"/>
    </source>
</evidence>
<keyword evidence="1 5" id="KW-0489">Methyltransferase</keyword>
<dbReference type="SUPFAM" id="SSF53335">
    <property type="entry name" value="S-adenosyl-L-methionine-dependent methyltransferases"/>
    <property type="match status" value="1"/>
</dbReference>
<evidence type="ECO:0000256" key="2">
    <source>
        <dbReference type="ARBA" id="ARBA00022679"/>
    </source>
</evidence>
<dbReference type="EC" id="2.1.1.64" evidence="5"/>
<protein>
    <submittedName>
        <fullName evidence="5">Class I SAM-dependent methyltransferase</fullName>
        <ecNumber evidence="5">2.1.1.222</ecNumber>
        <ecNumber evidence="5">2.1.1.64</ecNumber>
    </submittedName>
</protein>
<evidence type="ECO:0000256" key="1">
    <source>
        <dbReference type="ARBA" id="ARBA00022603"/>
    </source>
</evidence>
<dbReference type="GO" id="GO:0061542">
    <property type="term" value="F:3-demethylubiquinol 3-O-methyltransferase activity"/>
    <property type="evidence" value="ECO:0007669"/>
    <property type="project" value="UniProtKB-EC"/>
</dbReference>
<dbReference type="GO" id="GO:0032259">
    <property type="term" value="P:methylation"/>
    <property type="evidence" value="ECO:0007669"/>
    <property type="project" value="UniProtKB-KW"/>
</dbReference>
<comment type="caution">
    <text evidence="5">The sequence shown here is derived from an EMBL/GenBank/DDBJ whole genome shotgun (WGS) entry which is preliminary data.</text>
</comment>
<dbReference type="CDD" id="cd02440">
    <property type="entry name" value="AdoMet_MTases"/>
    <property type="match status" value="1"/>
</dbReference>
<dbReference type="Proteomes" id="UP001596018">
    <property type="component" value="Unassembled WGS sequence"/>
</dbReference>
<sequence length="278" mass="31202">MSRLKLRDQSSHFAFGENWLDFVKKIDDARISQAILDLQRLAGMPRLDGMSFLDIGCGSGLHALAAIKIGASRVVGVDIDADSVEASRQTLAQFAPDADTRFQVCSAFDMTQGAFGKFDIVYSWGVLHHTGDMDRAIECAANFVSPGGVLLLALYRWTPFCGVWRQIKRWYSSAPPSAQRRARNIYIAFRRFSAAAGGHDFDAYIRDYSKRRGMDFYNDVHDWLGGYPYESISASRCHKMLRKMGFNLDHEIIAHVGTYLSGLMGSACNEYAFHRIDD</sequence>
<accession>A0ABW0JW92</accession>
<gene>
    <name evidence="5" type="ORF">ACFPK0_10465</name>
</gene>
<dbReference type="EC" id="2.1.1.222" evidence="5"/>
<keyword evidence="3" id="KW-0949">S-adenosyl-L-methionine</keyword>
<dbReference type="InterPro" id="IPR025714">
    <property type="entry name" value="Methyltranfer_dom"/>
</dbReference>
<dbReference type="Gene3D" id="3.40.50.150">
    <property type="entry name" value="Vaccinia Virus protein VP39"/>
    <property type="match status" value="1"/>
</dbReference>
<evidence type="ECO:0000313" key="5">
    <source>
        <dbReference type="EMBL" id="MFC5440434.1"/>
    </source>
</evidence>
<proteinExistence type="predicted"/>
<organism evidence="5 6">
    <name type="scientific">Rhodanobacter ginsenosidimutans</name>
    <dbReference type="NCBI Taxonomy" id="490571"/>
    <lineage>
        <taxon>Bacteria</taxon>
        <taxon>Pseudomonadati</taxon>
        <taxon>Pseudomonadota</taxon>
        <taxon>Gammaproteobacteria</taxon>
        <taxon>Lysobacterales</taxon>
        <taxon>Rhodanobacteraceae</taxon>
        <taxon>Rhodanobacter</taxon>
    </lineage>
</organism>
<name>A0ABW0JW92_9GAMM</name>
<dbReference type="PANTHER" id="PTHR43464:SF19">
    <property type="entry name" value="UBIQUINONE BIOSYNTHESIS O-METHYLTRANSFERASE, MITOCHONDRIAL"/>
    <property type="match status" value="1"/>
</dbReference>
<dbReference type="Pfam" id="PF13847">
    <property type="entry name" value="Methyltransf_31"/>
    <property type="match status" value="1"/>
</dbReference>
<reference evidence="6" key="1">
    <citation type="journal article" date="2019" name="Int. J. Syst. Evol. Microbiol.">
        <title>The Global Catalogue of Microorganisms (GCM) 10K type strain sequencing project: providing services to taxonomists for standard genome sequencing and annotation.</title>
        <authorList>
            <consortium name="The Broad Institute Genomics Platform"/>
            <consortium name="The Broad Institute Genome Sequencing Center for Infectious Disease"/>
            <person name="Wu L."/>
            <person name="Ma J."/>
        </authorList>
    </citation>
    <scope>NUCLEOTIDE SEQUENCE [LARGE SCALE GENOMIC DNA]</scope>
    <source>
        <strain evidence="6">KACC 12822</strain>
    </source>
</reference>